<reference evidence="5 6" key="1">
    <citation type="submission" date="2016-11" db="EMBL/GenBank/DDBJ databases">
        <authorList>
            <person name="Jaros S."/>
            <person name="Januszkiewicz K."/>
            <person name="Wedrychowicz H."/>
        </authorList>
    </citation>
    <scope>NUCLEOTIDE SEQUENCE [LARGE SCALE GENOMIC DNA]</scope>
    <source>
        <strain evidence="5 6">DSM 27406</strain>
    </source>
</reference>
<accession>A0A1M6WV81</accession>
<evidence type="ECO:0000313" key="6">
    <source>
        <dbReference type="Proteomes" id="UP000184420"/>
    </source>
</evidence>
<dbReference type="OrthoDB" id="9801987at2"/>
<dbReference type="EMBL" id="FRBL01000001">
    <property type="protein sequence ID" value="SHK97551.1"/>
    <property type="molecule type" value="Genomic_DNA"/>
</dbReference>
<gene>
    <name evidence="5" type="ORF">SAMN05444266_101778</name>
</gene>
<dbReference type="Gene3D" id="3.40.50.300">
    <property type="entry name" value="P-loop containing nucleotide triphosphate hydrolases"/>
    <property type="match status" value="1"/>
</dbReference>
<proteinExistence type="predicted"/>
<dbReference type="PANTHER" id="PTHR42939:SF1">
    <property type="entry name" value="ABC TRANSPORTER ATP-BINDING PROTEIN ALBC-RELATED"/>
    <property type="match status" value="1"/>
</dbReference>
<dbReference type="Proteomes" id="UP000184420">
    <property type="component" value="Unassembled WGS sequence"/>
</dbReference>
<keyword evidence="3" id="KW-0067">ATP-binding</keyword>
<dbReference type="PANTHER" id="PTHR42939">
    <property type="entry name" value="ABC TRANSPORTER ATP-BINDING PROTEIN ALBC-RELATED"/>
    <property type="match status" value="1"/>
</dbReference>
<dbReference type="InterPro" id="IPR003439">
    <property type="entry name" value="ABC_transporter-like_ATP-bd"/>
</dbReference>
<dbReference type="SUPFAM" id="SSF52540">
    <property type="entry name" value="P-loop containing nucleoside triphosphate hydrolases"/>
    <property type="match status" value="1"/>
</dbReference>
<protein>
    <submittedName>
        <fullName evidence="5">ABC-type multidrug transport system, ATPase component</fullName>
    </submittedName>
</protein>
<dbReference type="InterPro" id="IPR051782">
    <property type="entry name" value="ABC_Transporter_VariousFunc"/>
</dbReference>
<evidence type="ECO:0000313" key="5">
    <source>
        <dbReference type="EMBL" id="SHK97551.1"/>
    </source>
</evidence>
<organism evidence="5 6">
    <name type="scientific">Chitinophaga jiangningensis</name>
    <dbReference type="NCBI Taxonomy" id="1419482"/>
    <lineage>
        <taxon>Bacteria</taxon>
        <taxon>Pseudomonadati</taxon>
        <taxon>Bacteroidota</taxon>
        <taxon>Chitinophagia</taxon>
        <taxon>Chitinophagales</taxon>
        <taxon>Chitinophagaceae</taxon>
        <taxon>Chitinophaga</taxon>
    </lineage>
</organism>
<dbReference type="InterPro" id="IPR027417">
    <property type="entry name" value="P-loop_NTPase"/>
</dbReference>
<evidence type="ECO:0000256" key="2">
    <source>
        <dbReference type="ARBA" id="ARBA00022741"/>
    </source>
</evidence>
<name>A0A1M6WV81_9BACT</name>
<dbReference type="SMART" id="SM00382">
    <property type="entry name" value="AAA"/>
    <property type="match status" value="1"/>
</dbReference>
<dbReference type="InterPro" id="IPR003593">
    <property type="entry name" value="AAA+_ATPase"/>
</dbReference>
<evidence type="ECO:0000256" key="3">
    <source>
        <dbReference type="ARBA" id="ARBA00022840"/>
    </source>
</evidence>
<dbReference type="PROSITE" id="PS50893">
    <property type="entry name" value="ABC_TRANSPORTER_2"/>
    <property type="match status" value="1"/>
</dbReference>
<evidence type="ECO:0000256" key="1">
    <source>
        <dbReference type="ARBA" id="ARBA00022448"/>
    </source>
</evidence>
<evidence type="ECO:0000259" key="4">
    <source>
        <dbReference type="PROSITE" id="PS50893"/>
    </source>
</evidence>
<sequence length="225" mass="25722">MLMSHRLEADSIIKSFGGRELLTDCWVSCDTGEILGMLGRNGCGKSTLMKIIFGTEPALNKSIRIDGKYYETPFTAGNLIGYLPQKSFLPNNLTLRKIADLYLPDIKAKEALLAHRLIQQHMHLRRHQLSGGTGRFFEILLLVHLDVHFVLLDEPFNGLEPLLKEEVLHLLQEKKKEKGFIITDHDFRNIIQVSDRIMLIDNGVCRHIKQIQELERFGYVPSGIF</sequence>
<dbReference type="Pfam" id="PF00005">
    <property type="entry name" value="ABC_tran"/>
    <property type="match status" value="1"/>
</dbReference>
<feature type="domain" description="ABC transporter" evidence="4">
    <location>
        <begin position="7"/>
        <end position="224"/>
    </location>
</feature>
<keyword evidence="2" id="KW-0547">Nucleotide-binding</keyword>
<keyword evidence="6" id="KW-1185">Reference proteome</keyword>
<dbReference type="GO" id="GO:0005524">
    <property type="term" value="F:ATP binding"/>
    <property type="evidence" value="ECO:0007669"/>
    <property type="project" value="UniProtKB-KW"/>
</dbReference>
<dbReference type="AlphaFoldDB" id="A0A1M6WV81"/>
<dbReference type="STRING" id="1419482.SAMN05444266_101778"/>
<dbReference type="GO" id="GO:0016887">
    <property type="term" value="F:ATP hydrolysis activity"/>
    <property type="evidence" value="ECO:0007669"/>
    <property type="project" value="InterPro"/>
</dbReference>
<keyword evidence="1" id="KW-0813">Transport</keyword>